<evidence type="ECO:0000256" key="7">
    <source>
        <dbReference type="SAM" id="MobiDB-lite"/>
    </source>
</evidence>
<keyword evidence="4 6" id="KW-0378">Hydrolase</keyword>
<dbReference type="Proteomes" id="UP001152795">
    <property type="component" value="Unassembled WGS sequence"/>
</dbReference>
<comment type="domain">
    <text evidence="6">The N-terminal C2 domain associates with lipid membranes upon calcium binding.</text>
</comment>
<evidence type="ECO:0000256" key="4">
    <source>
        <dbReference type="ARBA" id="ARBA00022801"/>
    </source>
</evidence>
<dbReference type="Pfam" id="PF00168">
    <property type="entry name" value="C2"/>
    <property type="match status" value="1"/>
</dbReference>
<keyword evidence="6" id="KW-0442">Lipid degradation</keyword>
<dbReference type="InterPro" id="IPR011761">
    <property type="entry name" value="ATP-grasp"/>
</dbReference>
<keyword evidence="3 6" id="KW-0963">Cytoplasm</keyword>
<evidence type="ECO:0000256" key="3">
    <source>
        <dbReference type="ARBA" id="ARBA00022490"/>
    </source>
</evidence>
<dbReference type="Pfam" id="PF02655">
    <property type="entry name" value="ATP-grasp_3"/>
    <property type="match status" value="1"/>
</dbReference>
<dbReference type="GO" id="GO:0005829">
    <property type="term" value="C:cytosol"/>
    <property type="evidence" value="ECO:0007669"/>
    <property type="project" value="TreeGrafter"/>
</dbReference>
<gene>
    <name evidence="8" type="ORF">PACLA_8A019651</name>
</gene>
<dbReference type="GO" id="GO:0005509">
    <property type="term" value="F:calcium ion binding"/>
    <property type="evidence" value="ECO:0007669"/>
    <property type="project" value="TreeGrafter"/>
</dbReference>
<dbReference type="EMBL" id="CACRXK020000161">
    <property type="protein sequence ID" value="CAB3979037.1"/>
    <property type="molecule type" value="Genomic_DNA"/>
</dbReference>
<comment type="caution">
    <text evidence="8">The sequence shown here is derived from an EMBL/GenBank/DDBJ whole genome shotgun (WGS) entry which is preliminary data.</text>
</comment>
<dbReference type="SUPFAM" id="SSF56059">
    <property type="entry name" value="Glutathione synthetase ATP-binding domain-like"/>
    <property type="match status" value="1"/>
</dbReference>
<dbReference type="Pfam" id="PF01735">
    <property type="entry name" value="PLA2_B"/>
    <property type="match status" value="2"/>
</dbReference>
<dbReference type="InterPro" id="IPR035892">
    <property type="entry name" value="C2_domain_sf"/>
</dbReference>
<dbReference type="PANTHER" id="PTHR10728">
    <property type="entry name" value="CYTOSOLIC PHOSPHOLIPASE A2"/>
    <property type="match status" value="1"/>
</dbReference>
<comment type="catalytic activity">
    <reaction evidence="6">
        <text>a 1,2-diacyl-sn-glycero-3-phosphocholine + H2O = a 1-acyl-sn-glycero-3-phosphocholine + a fatty acid + H(+)</text>
        <dbReference type="Rhea" id="RHEA:15801"/>
        <dbReference type="ChEBI" id="CHEBI:15377"/>
        <dbReference type="ChEBI" id="CHEBI:15378"/>
        <dbReference type="ChEBI" id="CHEBI:28868"/>
        <dbReference type="ChEBI" id="CHEBI:57643"/>
        <dbReference type="ChEBI" id="CHEBI:58168"/>
        <dbReference type="EC" id="3.1.1.4"/>
    </reaction>
</comment>
<name>A0A7D9D815_PARCT</name>
<dbReference type="InterPro" id="IPR002642">
    <property type="entry name" value="LysoPLipase_cat_dom"/>
</dbReference>
<feature type="compositionally biased region" description="Acidic residues" evidence="7">
    <location>
        <begin position="415"/>
        <end position="426"/>
    </location>
</feature>
<comment type="subcellular location">
    <subcellularLocation>
        <location evidence="1">Cytoplasm</location>
    </subcellularLocation>
</comment>
<dbReference type="InterPro" id="IPR016035">
    <property type="entry name" value="Acyl_Trfase/lysoPLipase"/>
</dbReference>
<dbReference type="PROSITE" id="PS50975">
    <property type="entry name" value="ATP_GRASP"/>
    <property type="match status" value="1"/>
</dbReference>
<dbReference type="GO" id="GO:0005544">
    <property type="term" value="F:calcium-dependent phospholipid binding"/>
    <property type="evidence" value="ECO:0007669"/>
    <property type="project" value="TreeGrafter"/>
</dbReference>
<protein>
    <recommendedName>
        <fullName evidence="2 6">Phospholipase A2</fullName>
        <ecNumber evidence="2 6">3.1.1.4</ecNumber>
    </recommendedName>
</protein>
<dbReference type="AlphaFoldDB" id="A0A7D9D815"/>
<proteinExistence type="predicted"/>
<evidence type="ECO:0000313" key="9">
    <source>
        <dbReference type="Proteomes" id="UP001152795"/>
    </source>
</evidence>
<dbReference type="Gene3D" id="3.30.470.20">
    <property type="entry name" value="ATP-grasp fold, B domain"/>
    <property type="match status" value="1"/>
</dbReference>
<keyword evidence="6" id="KW-0106">Calcium</keyword>
<dbReference type="SMART" id="SM00022">
    <property type="entry name" value="PLAc"/>
    <property type="match status" value="1"/>
</dbReference>
<evidence type="ECO:0000256" key="6">
    <source>
        <dbReference type="RuleBase" id="RU362102"/>
    </source>
</evidence>
<dbReference type="PROSITE" id="PS51210">
    <property type="entry name" value="PLA2C"/>
    <property type="match status" value="1"/>
</dbReference>
<evidence type="ECO:0000256" key="5">
    <source>
        <dbReference type="ARBA" id="ARBA00023098"/>
    </source>
</evidence>
<dbReference type="GO" id="GO:0005524">
    <property type="term" value="F:ATP binding"/>
    <property type="evidence" value="ECO:0007669"/>
    <property type="project" value="UniProtKB-UniRule"/>
</dbReference>
<accession>A0A7D9D815</accession>
<dbReference type="GO" id="GO:0047498">
    <property type="term" value="F:calcium-dependent phospholipase A2 activity"/>
    <property type="evidence" value="ECO:0007669"/>
    <property type="project" value="TreeGrafter"/>
</dbReference>
<keyword evidence="5 6" id="KW-0443">Lipid metabolism</keyword>
<dbReference type="SMART" id="SM00239">
    <property type="entry name" value="C2"/>
    <property type="match status" value="1"/>
</dbReference>
<dbReference type="PROSITE" id="PS50004">
    <property type="entry name" value="C2"/>
    <property type="match status" value="1"/>
</dbReference>
<keyword evidence="6" id="KW-0479">Metal-binding</keyword>
<evidence type="ECO:0000256" key="1">
    <source>
        <dbReference type="ARBA" id="ARBA00004496"/>
    </source>
</evidence>
<dbReference type="GO" id="GO:0046475">
    <property type="term" value="P:glycerophospholipid catabolic process"/>
    <property type="evidence" value="ECO:0007669"/>
    <property type="project" value="TreeGrafter"/>
</dbReference>
<dbReference type="SUPFAM" id="SSF49562">
    <property type="entry name" value="C2 domain (Calcium/lipid-binding domain, CaLB)"/>
    <property type="match status" value="1"/>
</dbReference>
<dbReference type="OrthoDB" id="5946236at2759"/>
<sequence length="1092" mass="124428">MGRQTFQVKQEQIKKLTVTVVKASDISVEGFLTQWERPDPYVMLRVRTSPNSKQQTTVKSDTYNTVWNENFTFYLNHDKKNTLEVTMKDSDYGSDDMIGTQQVDLDDLDLDTEITKILKVNQTTNLELKLLVKYDDTRELRLSYDLCDKEKEFLQKRKEKILKHMPTIMEEDRAPKNIDEVPVIGIMGSGGGCRAVCGLSGVFCALQESGILDCSSYVTGLSGSSWYISTLYQNDGWPATLTCQDMADKLKKKFGTSKTSHFHVANFLIKCKRKQTENQESKLSDQSKNVSLGEAPLPITTSIRVRLDVPEKEFNEWVEFTPFEYGMAKYGVFGKIEEFGGKFYKGQLVKKFEEPSLSYLQGVWGSAFAAILATQLGKKDESENEDLTVKAQSENEVQKEFEKVALEAAGQCKTEDDDSEDEEDGSPEDKVDAGGSWITQAITPGNLLSSRRGKAAEVFNILRGLEFKKEQDCEYNQAPGNHKTMCLVDSGLAFNSPFPTMLRPERKVEIILSFDFSRKDSGDTELPFKNLLRAERWAKEHGLPFPQIDGNPILENSDIEECYVFEDQSNPKCSTILHFPLTNKTFKDFSAPGVPRVTEEDKEFGNFAIFDDPEDPYSSYKFEYEEKQFNRLHELMKYNTLANMDVIKEKIAFQTDYRRNNHQYVMLIEKYLVKSWVVKHFNNFSEIELEARLKQAMDTHITENNNVEDIFTFGNLFQQDLPHAYILPVYPSSFNKVFRFRNENKYRIFNIPKESNDSKRFLVPLRNCCVAGNELPILVHTLPSEFLSSHWKEWCPHFVEPVVKTIDEGIADKNTLITLFPLEAIPDEKHAVETNMHYNILKKVAVAETGAPYPKYYTEDNIEFPCMIKIDQSLSGMGNYVTRNREEFEKTSKMVKNRFGLDSDYVISEYIQDVQSTLDCGFYVTKSGRIINIGVQDCIMDKFSNDGGTIDWDKQEQYKERLYDKFVVPVAKYLHEKGFFGVVGIDIVTSPGGDYLVDLNPRINGNTAYLMLAGSMAKFGLSKSFFAISSSFDGTSEQLVKKANSINERKDGGRVIVMAATDEGDKCHASVSVFGDTMELVKSLYKRLGGKD</sequence>
<feature type="region of interest" description="Disordered" evidence="7">
    <location>
        <begin position="408"/>
        <end position="436"/>
    </location>
</feature>
<organism evidence="8 9">
    <name type="scientific">Paramuricea clavata</name>
    <name type="common">Red gorgonian</name>
    <name type="synonym">Violescent sea-whip</name>
    <dbReference type="NCBI Taxonomy" id="317549"/>
    <lineage>
        <taxon>Eukaryota</taxon>
        <taxon>Metazoa</taxon>
        <taxon>Cnidaria</taxon>
        <taxon>Anthozoa</taxon>
        <taxon>Octocorallia</taxon>
        <taxon>Malacalcyonacea</taxon>
        <taxon>Plexauridae</taxon>
        <taxon>Paramuricea</taxon>
    </lineage>
</organism>
<dbReference type="InterPro" id="IPR000008">
    <property type="entry name" value="C2_dom"/>
</dbReference>
<keyword evidence="9" id="KW-1185">Reference proteome</keyword>
<reference evidence="8" key="1">
    <citation type="submission" date="2020-04" db="EMBL/GenBank/DDBJ databases">
        <authorList>
            <person name="Alioto T."/>
            <person name="Alioto T."/>
            <person name="Gomez Garrido J."/>
        </authorList>
    </citation>
    <scope>NUCLEOTIDE SEQUENCE</scope>
    <source>
        <strain evidence="8">A484AB</strain>
    </source>
</reference>
<dbReference type="PANTHER" id="PTHR10728:SF40">
    <property type="entry name" value="PATATIN FAMILY PROTEIN"/>
    <property type="match status" value="1"/>
</dbReference>
<dbReference type="InterPro" id="IPR003806">
    <property type="entry name" value="ATP-grasp_PylC-type"/>
</dbReference>
<dbReference type="Gene3D" id="2.60.40.150">
    <property type="entry name" value="C2 domain"/>
    <property type="match status" value="1"/>
</dbReference>
<evidence type="ECO:0000256" key="2">
    <source>
        <dbReference type="ARBA" id="ARBA00013278"/>
    </source>
</evidence>
<dbReference type="EC" id="3.1.1.4" evidence="2 6"/>
<dbReference type="SUPFAM" id="SSF52151">
    <property type="entry name" value="FabD/lysophospholipase-like"/>
    <property type="match status" value="1"/>
</dbReference>
<dbReference type="Gene3D" id="3.40.1090.10">
    <property type="entry name" value="Cytosolic phospholipase A2 catalytic domain"/>
    <property type="match status" value="1"/>
</dbReference>
<evidence type="ECO:0000313" key="8">
    <source>
        <dbReference type="EMBL" id="CAB3979037.1"/>
    </source>
</evidence>